<name>A0ABT7YM36_9ACTN</name>
<evidence type="ECO:0000256" key="1">
    <source>
        <dbReference type="SAM" id="MobiDB-lite"/>
    </source>
</evidence>
<dbReference type="Proteomes" id="UP001171902">
    <property type="component" value="Unassembled WGS sequence"/>
</dbReference>
<sequence length="679" mass="71404">MTNHDDFSSHPKPSRGAVRRRRLLASAAGGTAVLVTAVVTVMTAGLATAAAPTSGQEVTDQPAALDTSGQAPETVLLPTGDRVRMRPDGTIGLLPAEGRDDIGFHAVTAADGSGDTIIVPQDKSDEILSGTEDSRRYNVTQLIADGNTDAADVEASQLESYAGLPPTTDDAGAEAAQTLTVAIKDRSGDVPASSHVTWFDTADPDHNGSLEFDAGGIASADLTPGAYLLTYSFGNDSTDTEPGEEIHGISHVVIEDQSTGLVLDGAEAQPVTVEVERSDATLANDVLALAALAPDGSSVGLTSFGSDATNRYLMPETDLPGYDLGFRYQQTLTGTKGGPYEYNLAFAQHGIPDDTAFRVADDDLAAVETEYRGFGKAVDGFTCKSGDHAVASIGMGVCFLTPTSFPSERLELFTADPAISWSNRVEGGRYDADDNLSDGFREEADLVFEPGETERTFPHGPLAAGGSAMFLYNEDGVTHTENFANLGTSVNGEKVHLLGYTGDATLLRDGLQVDRITGIDPSFGFGFDLTEPAAGRYTLAVDGTRGTAIGPFATTSAVAWTFDLDPTSVGPEGQVLILPAVGVTAEGIDGGWAEDRDQELTLELVDGEGKAVAAEEMTFEVSYNDGRTWKSVDVDQDGSTATVELDHPWYTRYVSTRTTATDASGTEVTQTTIRSYGLR</sequence>
<dbReference type="EMBL" id="JAUEMJ010000002">
    <property type="protein sequence ID" value="MDN3239691.1"/>
    <property type="molecule type" value="Genomic_DNA"/>
</dbReference>
<dbReference type="RefSeq" id="WP_289956623.1">
    <property type="nucleotide sequence ID" value="NZ_JAUEMJ010000002.1"/>
</dbReference>
<accession>A0ABT7YM36</accession>
<protein>
    <submittedName>
        <fullName evidence="2">Uncharacterized protein</fullName>
    </submittedName>
</protein>
<dbReference type="PROSITE" id="PS51318">
    <property type="entry name" value="TAT"/>
    <property type="match status" value="1"/>
</dbReference>
<organism evidence="2 3">
    <name type="scientific">Glycomyces tritici</name>
    <dbReference type="NCBI Taxonomy" id="2665176"/>
    <lineage>
        <taxon>Bacteria</taxon>
        <taxon>Bacillati</taxon>
        <taxon>Actinomycetota</taxon>
        <taxon>Actinomycetes</taxon>
        <taxon>Glycomycetales</taxon>
        <taxon>Glycomycetaceae</taxon>
        <taxon>Glycomyces</taxon>
    </lineage>
</organism>
<reference evidence="2" key="1">
    <citation type="submission" date="2023-06" db="EMBL/GenBank/DDBJ databases">
        <title>Gycomyces niveus sp.nov., a novel actinomycete isolated from soil in Shouguang.</title>
        <authorList>
            <person name="Yang X."/>
            <person name="Zhao J."/>
        </authorList>
    </citation>
    <scope>NUCLEOTIDE SEQUENCE</scope>
    <source>
        <strain evidence="2">NEAU C2</strain>
    </source>
</reference>
<evidence type="ECO:0000313" key="2">
    <source>
        <dbReference type="EMBL" id="MDN3239691.1"/>
    </source>
</evidence>
<comment type="caution">
    <text evidence="2">The sequence shown here is derived from an EMBL/GenBank/DDBJ whole genome shotgun (WGS) entry which is preliminary data.</text>
</comment>
<proteinExistence type="predicted"/>
<keyword evidence="3" id="KW-1185">Reference proteome</keyword>
<dbReference type="InterPro" id="IPR006311">
    <property type="entry name" value="TAT_signal"/>
</dbReference>
<gene>
    <name evidence="2" type="ORF">QWI33_08145</name>
</gene>
<evidence type="ECO:0000313" key="3">
    <source>
        <dbReference type="Proteomes" id="UP001171902"/>
    </source>
</evidence>
<feature type="region of interest" description="Disordered" evidence="1">
    <location>
        <begin position="50"/>
        <end position="74"/>
    </location>
</feature>